<dbReference type="PANTHER" id="PTHR10332:SF88">
    <property type="entry name" value="EQUILIBRATIVE NUCLEOSIDE TRANSPORTER 1, ISOFORM A"/>
    <property type="match status" value="1"/>
</dbReference>
<evidence type="ECO:0000256" key="3">
    <source>
        <dbReference type="ARBA" id="ARBA00022448"/>
    </source>
</evidence>
<organism evidence="9 10">
    <name type="scientific">Rhynchophorus ferrugineus</name>
    <name type="common">Red palm weevil</name>
    <name type="synonym">Curculio ferrugineus</name>
    <dbReference type="NCBI Taxonomy" id="354439"/>
    <lineage>
        <taxon>Eukaryota</taxon>
        <taxon>Metazoa</taxon>
        <taxon>Ecdysozoa</taxon>
        <taxon>Arthropoda</taxon>
        <taxon>Hexapoda</taxon>
        <taxon>Insecta</taxon>
        <taxon>Pterygota</taxon>
        <taxon>Neoptera</taxon>
        <taxon>Endopterygota</taxon>
        <taxon>Coleoptera</taxon>
        <taxon>Polyphaga</taxon>
        <taxon>Cucujiformia</taxon>
        <taxon>Curculionidae</taxon>
        <taxon>Dryophthorinae</taxon>
        <taxon>Rhynchophorus</taxon>
    </lineage>
</organism>
<evidence type="ECO:0000313" key="9">
    <source>
        <dbReference type="EMBL" id="KAF7272144.1"/>
    </source>
</evidence>
<keyword evidence="10" id="KW-1185">Reference proteome</keyword>
<feature type="transmembrane region" description="Helical" evidence="7">
    <location>
        <begin position="99"/>
        <end position="120"/>
    </location>
</feature>
<gene>
    <name evidence="9" type="ORF">GWI33_015051</name>
</gene>
<evidence type="ECO:0000256" key="8">
    <source>
        <dbReference type="SAM" id="SignalP"/>
    </source>
</evidence>
<dbReference type="InterPro" id="IPR036259">
    <property type="entry name" value="MFS_trans_sf"/>
</dbReference>
<dbReference type="OrthoDB" id="6699522at2759"/>
<comment type="caution">
    <text evidence="9">The sequence shown here is derived from an EMBL/GenBank/DDBJ whole genome shotgun (WGS) entry which is preliminary data.</text>
</comment>
<keyword evidence="4 7" id="KW-0812">Transmembrane</keyword>
<dbReference type="Pfam" id="PF01733">
    <property type="entry name" value="Nucleoside_tran"/>
    <property type="match status" value="2"/>
</dbReference>
<dbReference type="Gene3D" id="1.20.1250.20">
    <property type="entry name" value="MFS general substrate transporter like domains"/>
    <property type="match status" value="1"/>
</dbReference>
<feature type="transmembrane region" description="Helical" evidence="7">
    <location>
        <begin position="65"/>
        <end position="87"/>
    </location>
</feature>
<protein>
    <submittedName>
        <fullName evidence="9">Uncharacterized protein</fullName>
    </submittedName>
</protein>
<feature type="signal peptide" evidence="8">
    <location>
        <begin position="1"/>
        <end position="19"/>
    </location>
</feature>
<evidence type="ECO:0000256" key="5">
    <source>
        <dbReference type="ARBA" id="ARBA00022989"/>
    </source>
</evidence>
<keyword evidence="5 7" id="KW-1133">Transmembrane helix</keyword>
<evidence type="ECO:0000256" key="1">
    <source>
        <dbReference type="ARBA" id="ARBA00004141"/>
    </source>
</evidence>
<dbReference type="PANTHER" id="PTHR10332">
    <property type="entry name" value="EQUILIBRATIVE NUCLEOSIDE TRANSPORTER"/>
    <property type="match status" value="1"/>
</dbReference>
<dbReference type="EMBL" id="JAACXV010013840">
    <property type="protein sequence ID" value="KAF7272144.1"/>
    <property type="molecule type" value="Genomic_DNA"/>
</dbReference>
<evidence type="ECO:0000256" key="4">
    <source>
        <dbReference type="ARBA" id="ARBA00022692"/>
    </source>
</evidence>
<keyword evidence="6 7" id="KW-0472">Membrane</keyword>
<evidence type="ECO:0000256" key="7">
    <source>
        <dbReference type="SAM" id="Phobius"/>
    </source>
</evidence>
<evidence type="ECO:0000256" key="6">
    <source>
        <dbReference type="ARBA" id="ARBA00023136"/>
    </source>
</evidence>
<accession>A0A834MBS9</accession>
<feature type="transmembrane region" description="Helical" evidence="7">
    <location>
        <begin position="29"/>
        <end position="53"/>
    </location>
</feature>
<dbReference type="Proteomes" id="UP000625711">
    <property type="component" value="Unassembled WGS sequence"/>
</dbReference>
<evidence type="ECO:0000313" key="10">
    <source>
        <dbReference type="Proteomes" id="UP000625711"/>
    </source>
</evidence>
<feature type="transmembrane region" description="Helical" evidence="7">
    <location>
        <begin position="265"/>
        <end position="284"/>
    </location>
</feature>
<keyword evidence="3" id="KW-0813">Transport</keyword>
<sequence length="321" mass="36265">MTRIIFTLAFHTLLFSIEAIFVNVNTDNWQQLFFIITMIVLIMVMSTISFGAAGQFGLFSKLPPMYINAYLVGEGFAGMFNAVMRLISIVISPSPTGSAMIYFCTGSALMFISTILTVIAGKTGFFRYYNNSSSEDKKEKIRDRKELFGVVKHLRHMLLLNALFILAPLASIYNLVVSEYESDSNNVWANQYFVTVCTFLIPSIANTVGRLIFSKFNWDCPVPILYGLVIAYEIIPSIFVFLSNAQPRHHLPVLINHDWEYSMGMAIYFFFQGFIASMMLMKTIRMLPEKRVELGMLISMFFSSIASTAFSPLGVLAVKMI</sequence>
<proteinExistence type="inferred from homology"/>
<dbReference type="GO" id="GO:0005886">
    <property type="term" value="C:plasma membrane"/>
    <property type="evidence" value="ECO:0007669"/>
    <property type="project" value="TreeGrafter"/>
</dbReference>
<evidence type="ECO:0000256" key="2">
    <source>
        <dbReference type="ARBA" id="ARBA00007965"/>
    </source>
</evidence>
<dbReference type="InterPro" id="IPR002259">
    <property type="entry name" value="Eqnu_transpt"/>
</dbReference>
<feature type="transmembrane region" description="Helical" evidence="7">
    <location>
        <begin position="296"/>
        <end position="318"/>
    </location>
</feature>
<reference evidence="9" key="1">
    <citation type="submission" date="2020-08" db="EMBL/GenBank/DDBJ databases">
        <title>Genome sequencing and assembly of the red palm weevil Rhynchophorus ferrugineus.</title>
        <authorList>
            <person name="Dias G.B."/>
            <person name="Bergman C.M."/>
            <person name="Manee M."/>
        </authorList>
    </citation>
    <scope>NUCLEOTIDE SEQUENCE</scope>
    <source>
        <strain evidence="9">AA-2017</strain>
        <tissue evidence="9">Whole larva</tissue>
    </source>
</reference>
<feature type="chain" id="PRO_5032669260" evidence="8">
    <location>
        <begin position="20"/>
        <end position="321"/>
    </location>
</feature>
<dbReference type="GO" id="GO:0005337">
    <property type="term" value="F:nucleoside transmembrane transporter activity"/>
    <property type="evidence" value="ECO:0007669"/>
    <property type="project" value="InterPro"/>
</dbReference>
<dbReference type="AlphaFoldDB" id="A0A834MBS9"/>
<comment type="similarity">
    <text evidence="2">Belongs to the SLC29A/ENT transporter (TC 2.A.57) family.</text>
</comment>
<feature type="transmembrane region" description="Helical" evidence="7">
    <location>
        <begin position="192"/>
        <end position="213"/>
    </location>
</feature>
<feature type="transmembrane region" description="Helical" evidence="7">
    <location>
        <begin position="225"/>
        <end position="245"/>
    </location>
</feature>
<dbReference type="SUPFAM" id="SSF103473">
    <property type="entry name" value="MFS general substrate transporter"/>
    <property type="match status" value="1"/>
</dbReference>
<name>A0A834MBS9_RHYFE</name>
<keyword evidence="8" id="KW-0732">Signal</keyword>
<feature type="transmembrane region" description="Helical" evidence="7">
    <location>
        <begin position="158"/>
        <end position="177"/>
    </location>
</feature>
<comment type="subcellular location">
    <subcellularLocation>
        <location evidence="1">Membrane</location>
        <topology evidence="1">Multi-pass membrane protein</topology>
    </subcellularLocation>
</comment>